<keyword evidence="3" id="KW-1185">Reference proteome</keyword>
<organism evidence="2 3">
    <name type="scientific">Ramlibacter agri</name>
    <dbReference type="NCBI Taxonomy" id="2728837"/>
    <lineage>
        <taxon>Bacteria</taxon>
        <taxon>Pseudomonadati</taxon>
        <taxon>Pseudomonadota</taxon>
        <taxon>Betaproteobacteria</taxon>
        <taxon>Burkholderiales</taxon>
        <taxon>Comamonadaceae</taxon>
        <taxon>Ramlibacter</taxon>
    </lineage>
</organism>
<dbReference type="InterPro" id="IPR031893">
    <property type="entry name" value="Phage_tail_APC"/>
</dbReference>
<gene>
    <name evidence="2" type="ORF">HHL11_07085</name>
</gene>
<dbReference type="Gene3D" id="6.10.140.1310">
    <property type="match status" value="1"/>
</dbReference>
<dbReference type="Proteomes" id="UP000541185">
    <property type="component" value="Unassembled WGS sequence"/>
</dbReference>
<reference evidence="2 3" key="1">
    <citation type="submission" date="2020-04" db="EMBL/GenBank/DDBJ databases">
        <title>Ramlibacter sp. G-1-2-2 isolated from soil.</title>
        <authorList>
            <person name="Dahal R.H."/>
        </authorList>
    </citation>
    <scope>NUCLEOTIDE SEQUENCE [LARGE SCALE GENOMIC DNA]</scope>
    <source>
        <strain evidence="2 3">G-1-2-2</strain>
    </source>
</reference>
<accession>A0A848GXV6</accession>
<dbReference type="Pfam" id="PF16778">
    <property type="entry name" value="Phage_tail_APC"/>
    <property type="match status" value="1"/>
</dbReference>
<dbReference type="EMBL" id="JABBFX010000001">
    <property type="protein sequence ID" value="NML43506.1"/>
    <property type="molecule type" value="Genomic_DNA"/>
</dbReference>
<feature type="domain" description="Phage tail assembly chaperone-like" evidence="1">
    <location>
        <begin position="73"/>
        <end position="130"/>
    </location>
</feature>
<dbReference type="AlphaFoldDB" id="A0A848GXV6"/>
<evidence type="ECO:0000313" key="2">
    <source>
        <dbReference type="EMBL" id="NML43506.1"/>
    </source>
</evidence>
<dbReference type="RefSeq" id="WP_169417709.1">
    <property type="nucleotide sequence ID" value="NZ_JABBFX010000001.1"/>
</dbReference>
<comment type="caution">
    <text evidence="2">The sequence shown here is derived from an EMBL/GenBank/DDBJ whole genome shotgun (WGS) entry which is preliminary data.</text>
</comment>
<name>A0A848GXV6_9BURK</name>
<evidence type="ECO:0000313" key="3">
    <source>
        <dbReference type="Proteomes" id="UP000541185"/>
    </source>
</evidence>
<evidence type="ECO:0000259" key="1">
    <source>
        <dbReference type="Pfam" id="PF16778"/>
    </source>
</evidence>
<protein>
    <submittedName>
        <fullName evidence="2">Phage tail protein</fullName>
    </submittedName>
</protein>
<sequence>MKFFAKSTGGFYDTVIHGTPGDEGCIIPQDAVEVSDADHAALLRAEAEGKQIAADAEGHPVAIERVVNDEELAATARTQRDALLLACDWTQLRDVPDSVCTPWGTYRQALRDLAGQAGFPRNIEWPAAPQQ</sequence>
<proteinExistence type="predicted"/>